<dbReference type="Proteomes" id="UP000186228">
    <property type="component" value="Unassembled WGS sequence"/>
</dbReference>
<accession>A0A1C3U246</accession>
<reference evidence="2" key="1">
    <citation type="submission" date="2016-08" db="EMBL/GenBank/DDBJ databases">
        <authorList>
            <person name="Varghese N."/>
            <person name="Submissions Spin"/>
        </authorList>
    </citation>
    <scope>NUCLEOTIDE SEQUENCE [LARGE SCALE GENOMIC DNA]</scope>
    <source>
        <strain evidence="2">CCBAU 57015</strain>
    </source>
</reference>
<dbReference type="InterPro" id="IPR036390">
    <property type="entry name" value="WH_DNA-bd_sf"/>
</dbReference>
<gene>
    <name evidence="1" type="ORF">GA0061100_101515</name>
</gene>
<protein>
    <submittedName>
        <fullName evidence="1">Uncharacterized protein</fullName>
    </submittedName>
</protein>
<dbReference type="RefSeq" id="WP_075851039.1">
    <property type="nucleotide sequence ID" value="NZ_FMAC01000001.1"/>
</dbReference>
<evidence type="ECO:0000313" key="1">
    <source>
        <dbReference type="EMBL" id="SCB09541.1"/>
    </source>
</evidence>
<proteinExistence type="predicted"/>
<dbReference type="OrthoDB" id="7875733at2"/>
<keyword evidence="2" id="KW-1185">Reference proteome</keyword>
<organism evidence="1 2">
    <name type="scientific">Rhizobium hainanense</name>
    <dbReference type="NCBI Taxonomy" id="52131"/>
    <lineage>
        <taxon>Bacteria</taxon>
        <taxon>Pseudomonadati</taxon>
        <taxon>Pseudomonadota</taxon>
        <taxon>Alphaproteobacteria</taxon>
        <taxon>Hyphomicrobiales</taxon>
        <taxon>Rhizobiaceae</taxon>
        <taxon>Rhizobium/Agrobacterium group</taxon>
        <taxon>Rhizobium</taxon>
    </lineage>
</organism>
<dbReference type="EMBL" id="FMAC01000001">
    <property type="protein sequence ID" value="SCB09541.1"/>
    <property type="molecule type" value="Genomic_DNA"/>
</dbReference>
<dbReference type="SUPFAM" id="SSF46785">
    <property type="entry name" value="Winged helix' DNA-binding domain"/>
    <property type="match status" value="1"/>
</dbReference>
<sequence>MSLSAKELAQDPKFFTEILGYTREIISTYDENQSVCSVFASQQRWLMALAGFALYCGGIDGEPPGIHANRFANYIVEHEIASHNTALSFIQEMLALGFLRYLPVASDRRARPMQPTEEAAKQLAKWMGIHLSVLDRLDGGKRNALFSKKPELIGLLQPPISVGIIESDDLRHPGETFDLFTWANSGGIIMDYLISRIGTINPTTRKAIIGPVAFTDICSRFLISRTNAKRLMNKAIKMQSVGWTGSPGRSQLWLSTAFIEEYRNYQAGKLAIIDAAWQNTFGTRPVRMPKVKQSFTSAVPSG</sequence>
<dbReference type="AlphaFoldDB" id="A0A1C3U246"/>
<evidence type="ECO:0000313" key="2">
    <source>
        <dbReference type="Proteomes" id="UP000186228"/>
    </source>
</evidence>
<name>A0A1C3U246_9HYPH</name>